<comment type="caution">
    <text evidence="5">The sequence shown here is derived from an EMBL/GenBank/DDBJ whole genome shotgun (WGS) entry which is preliminary data.</text>
</comment>
<dbReference type="Proteomes" id="UP001183629">
    <property type="component" value="Unassembled WGS sequence"/>
</dbReference>
<feature type="compositionally biased region" description="Low complexity" evidence="2">
    <location>
        <begin position="2298"/>
        <end position="2312"/>
    </location>
</feature>
<feature type="compositionally biased region" description="Basic and acidic residues" evidence="2">
    <location>
        <begin position="2250"/>
        <end position="2264"/>
    </location>
</feature>
<dbReference type="SMART" id="SM00306">
    <property type="entry name" value="HintN"/>
    <property type="match status" value="1"/>
</dbReference>
<feature type="domain" description="Hint" evidence="3">
    <location>
        <begin position="2332"/>
        <end position="2437"/>
    </location>
</feature>
<feature type="compositionally biased region" description="Gly residues" evidence="2">
    <location>
        <begin position="2284"/>
        <end position="2294"/>
    </location>
</feature>
<protein>
    <submittedName>
        <fullName evidence="5">RHS repeat-associated protein</fullName>
    </submittedName>
</protein>
<dbReference type="Gene3D" id="2.180.10.10">
    <property type="entry name" value="RHS repeat-associated core"/>
    <property type="match status" value="2"/>
</dbReference>
<dbReference type="Pfam" id="PF25023">
    <property type="entry name" value="TEN_YD-shell"/>
    <property type="match status" value="1"/>
</dbReference>
<accession>A0AAE4CUL2</accession>
<dbReference type="PROSITE" id="PS50818">
    <property type="entry name" value="INTEIN_C_TER"/>
    <property type="match status" value="1"/>
</dbReference>
<feature type="region of interest" description="Disordered" evidence="2">
    <location>
        <begin position="2528"/>
        <end position="2547"/>
    </location>
</feature>
<dbReference type="InterPro" id="IPR000772">
    <property type="entry name" value="Ricin_B_lectin"/>
</dbReference>
<evidence type="ECO:0000259" key="4">
    <source>
        <dbReference type="SMART" id="SM00458"/>
    </source>
</evidence>
<organism evidence="5 6">
    <name type="scientific">Catenuloplanes niger</name>
    <dbReference type="NCBI Taxonomy" id="587534"/>
    <lineage>
        <taxon>Bacteria</taxon>
        <taxon>Bacillati</taxon>
        <taxon>Actinomycetota</taxon>
        <taxon>Actinomycetes</taxon>
        <taxon>Micromonosporales</taxon>
        <taxon>Micromonosporaceae</taxon>
        <taxon>Catenuloplanes</taxon>
    </lineage>
</organism>
<dbReference type="Gene3D" id="2.170.16.10">
    <property type="entry name" value="Hedgehog/Intein (Hint) domain"/>
    <property type="match status" value="1"/>
</dbReference>
<evidence type="ECO:0000256" key="1">
    <source>
        <dbReference type="ARBA" id="ARBA00022737"/>
    </source>
</evidence>
<feature type="region of interest" description="Disordered" evidence="2">
    <location>
        <begin position="70"/>
        <end position="130"/>
    </location>
</feature>
<dbReference type="NCBIfam" id="TIGR03696">
    <property type="entry name" value="Rhs_assc_core"/>
    <property type="match status" value="1"/>
</dbReference>
<dbReference type="InterPro" id="IPR036844">
    <property type="entry name" value="Hint_dom_sf"/>
</dbReference>
<reference evidence="5 6" key="1">
    <citation type="submission" date="2023-07" db="EMBL/GenBank/DDBJ databases">
        <title>Sequencing the genomes of 1000 actinobacteria strains.</title>
        <authorList>
            <person name="Klenk H.-P."/>
        </authorList>
    </citation>
    <scope>NUCLEOTIDE SEQUENCE [LARGE SCALE GENOMIC DNA]</scope>
    <source>
        <strain evidence="5 6">DSM 44711</strain>
    </source>
</reference>
<feature type="region of interest" description="Disordered" evidence="2">
    <location>
        <begin position="2234"/>
        <end position="2326"/>
    </location>
</feature>
<dbReference type="InterPro" id="IPR003587">
    <property type="entry name" value="Hint_dom_N"/>
</dbReference>
<gene>
    <name evidence="5" type="ORF">J2S44_005505</name>
</gene>
<evidence type="ECO:0000313" key="6">
    <source>
        <dbReference type="Proteomes" id="UP001183629"/>
    </source>
</evidence>
<proteinExistence type="predicted"/>
<feature type="compositionally biased region" description="Low complexity" evidence="2">
    <location>
        <begin position="2267"/>
        <end position="2283"/>
    </location>
</feature>
<keyword evidence="6" id="KW-1185">Reference proteome</keyword>
<dbReference type="SUPFAM" id="SSF51294">
    <property type="entry name" value="Hedgehog/intein (Hint) domain"/>
    <property type="match status" value="1"/>
</dbReference>
<name>A0AAE4CUL2_9ACTN</name>
<dbReference type="CDD" id="cd00081">
    <property type="entry name" value="Hint"/>
    <property type="match status" value="1"/>
</dbReference>
<sequence length="2611" mass="278421">MIAMSHSAQARALSGVSFVVPTRGDAPMHGGMGPLWPRKRGRRWSRPARATLIALLSTTLVVAGTGTQGLAVPPSGADRNQQVDLPPLPETAPVDQDESADQTLEPAPEVPVDPYAPTNVAPWSEGTGTVDLTDVNPGELVKVADLPVSLGVPEGAEPEALDGQWTVDLAAPEASQDAGVPGLIMKLSPPVTADPAASVALSVDYTTFADLYGPQAADRFGLMLLPDCVYDAVGTGDCAPSEGEEEPADPSQLLSSEVTVERAASGSNARAASAGERRIVTGSVPVAGLLGTPAPDAGARAATAADAGGVVGALDTGASVSGDFTATPLLSSGSWAAGSSSGAFTYSYQVTVPQTGGGMAPQINLGYSSQSVDGRTSSTNNQASWIGDGWDYSAGQITRTYAGCRHDSKKAGSNNAKHKTGDMCWGSQNATLSLGGTTTELVWANNTWTTANGDGSKIEQKFDTTRGNGDKNGEYWIVTTRDGTRYHFGLNKLPGWTDGKAVTNSVLTMPVYSNHAGEPCYNSEWTKSWCTEAWRWSLDYVEDLQGNAMSFWWTKEDKGYYARNFNWKAPVSYDRAGYLSRIDYGQRKDSIFTATAPASVSFSVSERCYAEGSLTCSAENFKSKDPGKYRIWYDTPADLRCEAKKMCWNAAPTFWSTKRLDKITTSALRVAGSGTRQVVDEYKLDQTFPVLKTGPNTALWLKSITRTGYGLNTAANEHITLNAVKFESNTEDMPNRVKNDNRPGFSRLRIGRVINEYGGETVINYRKPEGDCATGTGLPGKADTAALKNNTRLCYPNYWHPDPEAEQIDWFHKYVVESVEELPNVDGTANTVTRYEYDKAGWKLAEQEFTKKATRTYSQFAGFEKVTVLTGTEAPDFAGKTTKSVTRFFRGMGNTVSVKDAAGVEIAKDEEPFAGRIAEELTYSEATDADDKWLTRAVTVPAAQELARRNRDDGLSPLIAYRVTEPRAYSVTRASGTGDDKRTLRTLETKTTYETSYGLPTQVEFLGDTGVTGDESCQKLEYLHRADKNLIGLTKDVMVSPTACAKATFTDLKTLSSAARTAYDSGEYGIALSANSRGLATQTWSLKADGSGYQSGGTTGFDAMGRVVSRTDPDGKASTITYEPSTGQAFKVIEKNSLGHTQTQEIEPGRAVSVRTTDANDRVSVAEYDALGRLRKAWAPGRTPNATSVPDFEAVYNTQPKQVPNVVTYTRGHDNKVQTSITFFDGLGRERQSQEEAVGGGRLITDTLYNGSGEVWQTNNAYFAASAPESTLFSPESELQVPNATRYTYDGLGRVVTETPVLNGAAATDRITRYEYGADFSTVINPAGAASYRVYSDAHGRSTRVDTFTDGNRVAFTSMRYEYDASGQLVKAVHGGNAAKQWSWEYDQRGRMIKSTDPDTGATTTTYDHRDRTLTTTSARGITVWNGYDELSRPTQQRLNGPAGTQVASFTYDTAPGGKGLPATATRYTDGLAYTQSIGGYTHDYQPTSTTLTLPQSIATEWGFQPSYTYGFTYTDTGLPEAQQLPAAGRFPAEKLLVRYTKDGLPLTVSGQDWYGSETAYSPYGQVLRSTMGAHPYRVWSQSTFDEASGALTTQQVYRENAGNTALVTGNLVSNRNYTYDAAGNVLAIRERADGIAERQCFNYDAVGQLTKAWTAKDQEACYAGPANADGTTNVAPGKDNSGYWQEYGYDGLGNREWVTNKDINGNETKDVATEYDYGKSDGSQPGTLTKVRKRFHTPQGAAVTAEAERLYELTGETKSVTSLTTGDKQELSWTFDGQIERITGQGENGKTAYYGLGDKCLDLKSGLAQPGTVVQLYTCNATIAQKWTFKVAANQNDPNLGTLAAYDSWCLQPAANTVGSALAIQKCDDSADQRLKRNASGQYTHVASGLCVAVKDAADVSGTAVVLAACDAASTAQKWEAQNQTRYIYGPSGSPLLSIQGKQATLDLGEAQITTNKGGTLVKTHRSYGTPGGSILRYAYGNGTPNMVAIVSDPQGSPAAEIALQNGMETRIRKQDPFGNVRGATANLQTDTGFLGADREDASGYTRLGARLYDPAVGRFLSADPVVDLQDPLQSNGYAYAHNNPVTHSDPTGLSISLTPSEMAAALAGAGLTAAQVAQAQSTMNQSLMSVIMSAAWGILAEFIGINDAIGCFGGDMWACGSLIIGAIPWGKIAKIPSVMKAVNRTINAIQAWQSARKAAQTVLAAAKAAERQAIAAKKAAIERAKKAAEAARKKAAEKANTTSNKAVNESKKTGNPVHKDAQAKAAPRSSSASNTRSSSANRGGGGGGGGGKSKPAKPSGDSGAGSRAKGGSSGSSGAGKADEAEGDCLSNSFVPGTKVLMADGSVKAIEEVKPGDQVLVTDPETGETSVRAVAAAIEGTGVKNLVKVVIDVDGDAGAKTAEVTATDGHPFWVPELGEWIDATDLQPGQWLRTSAGTAVQISAVERRTAAEATVHNLGVADVHTYYVIADGASVLVHNCNNLITNAPGYDNTGALGAHEAGTGFSGIYDPESGRFRAYLSVEDWDPATSPPNTVPRRGGHGLNNMSNFNNSRTTVGFTMFFEEDGRFGVEFFSRGVTGRNYGNPYAPDHLRQGLMDAISAATGRQVYAR</sequence>
<evidence type="ECO:0000313" key="5">
    <source>
        <dbReference type="EMBL" id="MDR7325255.1"/>
    </source>
</evidence>
<dbReference type="Pfam" id="PF07591">
    <property type="entry name" value="PT-HINT"/>
    <property type="match status" value="1"/>
</dbReference>
<evidence type="ECO:0000256" key="2">
    <source>
        <dbReference type="SAM" id="MobiDB-lite"/>
    </source>
</evidence>
<dbReference type="InterPro" id="IPR056823">
    <property type="entry name" value="TEN-like_YD-shell"/>
</dbReference>
<dbReference type="InterPro" id="IPR035992">
    <property type="entry name" value="Ricin_B-like_lectins"/>
</dbReference>
<dbReference type="SMART" id="SM00458">
    <property type="entry name" value="RICIN"/>
    <property type="match status" value="1"/>
</dbReference>
<dbReference type="InterPro" id="IPR022385">
    <property type="entry name" value="Rhs_assc_core"/>
</dbReference>
<dbReference type="PANTHER" id="PTHR32305:SF17">
    <property type="entry name" value="TRNA NUCLEASE WAPA"/>
    <property type="match status" value="1"/>
</dbReference>
<dbReference type="Pfam" id="PF00652">
    <property type="entry name" value="Ricin_B_lectin"/>
    <property type="match status" value="1"/>
</dbReference>
<dbReference type="InterPro" id="IPR050708">
    <property type="entry name" value="T6SS_VgrG/RHS"/>
</dbReference>
<dbReference type="PANTHER" id="PTHR32305">
    <property type="match status" value="1"/>
</dbReference>
<dbReference type="InterPro" id="IPR006530">
    <property type="entry name" value="YD"/>
</dbReference>
<keyword evidence="1" id="KW-0677">Repeat</keyword>
<feature type="domain" description="Ricin B lectin" evidence="4">
    <location>
        <begin position="1791"/>
        <end position="1923"/>
    </location>
</feature>
<dbReference type="SUPFAM" id="SSF50370">
    <property type="entry name" value="Ricin B-like lectins"/>
    <property type="match status" value="1"/>
</dbReference>
<dbReference type="PROSITE" id="PS50231">
    <property type="entry name" value="RICIN_B_LECTIN"/>
    <property type="match status" value="1"/>
</dbReference>
<dbReference type="EMBL" id="JAVDYC010000001">
    <property type="protein sequence ID" value="MDR7325255.1"/>
    <property type="molecule type" value="Genomic_DNA"/>
</dbReference>
<evidence type="ECO:0000259" key="3">
    <source>
        <dbReference type="SMART" id="SM00306"/>
    </source>
</evidence>
<dbReference type="NCBIfam" id="TIGR01643">
    <property type="entry name" value="YD_repeat_2x"/>
    <property type="match status" value="1"/>
</dbReference>
<dbReference type="InterPro" id="IPR030934">
    <property type="entry name" value="Intein_C"/>
</dbReference>